<organism evidence="5 6">
    <name type="scientific">Secundilactobacillus mixtipabuli</name>
    <dbReference type="NCBI Taxonomy" id="1435342"/>
    <lineage>
        <taxon>Bacteria</taxon>
        <taxon>Bacillati</taxon>
        <taxon>Bacillota</taxon>
        <taxon>Bacilli</taxon>
        <taxon>Lactobacillales</taxon>
        <taxon>Lactobacillaceae</taxon>
        <taxon>Secundilactobacillus</taxon>
    </lineage>
</organism>
<dbReference type="PROSITE" id="PS00211">
    <property type="entry name" value="ABC_TRANSPORTER_1"/>
    <property type="match status" value="1"/>
</dbReference>
<dbReference type="Pfam" id="PF00005">
    <property type="entry name" value="ABC_tran"/>
    <property type="match status" value="1"/>
</dbReference>
<dbReference type="InterPro" id="IPR027417">
    <property type="entry name" value="P-loop_NTPase"/>
</dbReference>
<dbReference type="Gene3D" id="3.40.50.300">
    <property type="entry name" value="P-loop containing nucleotide triphosphate hydrolases"/>
    <property type="match status" value="1"/>
</dbReference>
<dbReference type="PROSITE" id="PS50893">
    <property type="entry name" value="ABC_TRANSPORTER_2"/>
    <property type="match status" value="1"/>
</dbReference>
<feature type="domain" description="ABC transporter" evidence="4">
    <location>
        <begin position="14"/>
        <end position="198"/>
    </location>
</feature>
<keyword evidence="6" id="KW-1185">Reference proteome</keyword>
<evidence type="ECO:0000259" key="4">
    <source>
        <dbReference type="PROSITE" id="PS50893"/>
    </source>
</evidence>
<dbReference type="SMART" id="SM00382">
    <property type="entry name" value="AAA"/>
    <property type="match status" value="1"/>
</dbReference>
<dbReference type="InterPro" id="IPR003593">
    <property type="entry name" value="AAA+_ATPase"/>
</dbReference>
<proteinExistence type="predicted"/>
<reference evidence="5 6" key="1">
    <citation type="submission" date="2015-11" db="EMBL/GenBank/DDBJ databases">
        <title>Draft genome sequences of new species of the genus Lactobacillus isolated from orchardgrass silage.</title>
        <authorList>
            <person name="Tohno M."/>
            <person name="Tanizawa Y."/>
            <person name="Arita M."/>
        </authorList>
    </citation>
    <scope>NUCLEOTIDE SEQUENCE [LARGE SCALE GENOMIC DNA]</scope>
    <source>
        <strain evidence="5 6">IWT30</strain>
    </source>
</reference>
<protein>
    <submittedName>
        <fullName evidence="5">ABC transporter related protein</fullName>
    </submittedName>
</protein>
<dbReference type="InterPro" id="IPR003439">
    <property type="entry name" value="ABC_transporter-like_ATP-bd"/>
</dbReference>
<gene>
    <name evidence="5" type="ORF">IWT30_00083</name>
</gene>
<evidence type="ECO:0000256" key="1">
    <source>
        <dbReference type="ARBA" id="ARBA00022737"/>
    </source>
</evidence>
<comment type="caution">
    <text evidence="5">The sequence shown here is derived from an EMBL/GenBank/DDBJ whole genome shotgun (WGS) entry which is preliminary data.</text>
</comment>
<dbReference type="AlphaFoldDB" id="A0A1Z5I9C2"/>
<dbReference type="EMBL" id="BCMF01000001">
    <property type="protein sequence ID" value="GAW98140.1"/>
    <property type="molecule type" value="Genomic_DNA"/>
</dbReference>
<dbReference type="InterPro" id="IPR050611">
    <property type="entry name" value="ABCF"/>
</dbReference>
<keyword evidence="3" id="KW-0067">ATP-binding</keyword>
<dbReference type="InterPro" id="IPR017871">
    <property type="entry name" value="ABC_transporter-like_CS"/>
</dbReference>
<evidence type="ECO:0000256" key="3">
    <source>
        <dbReference type="ARBA" id="ARBA00022840"/>
    </source>
</evidence>
<dbReference type="Proteomes" id="UP000198374">
    <property type="component" value="Unassembled WGS sequence"/>
</dbReference>
<keyword evidence="1" id="KW-0677">Repeat</keyword>
<sequence length="198" mass="22245">MTMNYQPDHHETLLWVRNVQLSYDGQPLFSKPISFELNRGDRLALIGPNGSGKSSLIAAILGQFKGEVTGEIQLTENAKRSLVRQHYPDNVGTLTQFAEKRGLSYQALLNNLKKLGMPRTTFNTPIQQLSAGQQKKVELAASLATPTSLYLWDEPLNYLDVFNQEQLTTLIQTVQPTMLITEHDRDFIQSVSTKIVSL</sequence>
<name>A0A1Z5I9C2_9LACO</name>
<accession>A0A1Z5I9C2</accession>
<keyword evidence="2" id="KW-0547">Nucleotide-binding</keyword>
<dbReference type="PANTHER" id="PTHR19211">
    <property type="entry name" value="ATP-BINDING TRANSPORT PROTEIN-RELATED"/>
    <property type="match status" value="1"/>
</dbReference>
<evidence type="ECO:0000313" key="5">
    <source>
        <dbReference type="EMBL" id="GAW98140.1"/>
    </source>
</evidence>
<dbReference type="SUPFAM" id="SSF52540">
    <property type="entry name" value="P-loop containing nucleoside triphosphate hydrolases"/>
    <property type="match status" value="1"/>
</dbReference>
<dbReference type="CDD" id="cd03221">
    <property type="entry name" value="ABCF_EF-3"/>
    <property type="match status" value="1"/>
</dbReference>
<evidence type="ECO:0000256" key="2">
    <source>
        <dbReference type="ARBA" id="ARBA00022741"/>
    </source>
</evidence>
<dbReference type="GO" id="GO:0005524">
    <property type="term" value="F:ATP binding"/>
    <property type="evidence" value="ECO:0007669"/>
    <property type="project" value="UniProtKB-KW"/>
</dbReference>
<dbReference type="GO" id="GO:0016887">
    <property type="term" value="F:ATP hydrolysis activity"/>
    <property type="evidence" value="ECO:0007669"/>
    <property type="project" value="InterPro"/>
</dbReference>
<evidence type="ECO:0000313" key="6">
    <source>
        <dbReference type="Proteomes" id="UP000198374"/>
    </source>
</evidence>